<dbReference type="Proteomes" id="UP000188268">
    <property type="component" value="Unassembled WGS sequence"/>
</dbReference>
<evidence type="ECO:0000313" key="2">
    <source>
        <dbReference type="Proteomes" id="UP000188268"/>
    </source>
</evidence>
<accession>A0A1R3GR16</accession>
<keyword evidence="2" id="KW-1185">Reference proteome</keyword>
<dbReference type="EMBL" id="AWWV01013690">
    <property type="protein sequence ID" value="OMO60533.1"/>
    <property type="molecule type" value="Genomic_DNA"/>
</dbReference>
<gene>
    <name evidence="1" type="ORF">CCACVL1_24045</name>
</gene>
<organism evidence="1 2">
    <name type="scientific">Corchorus capsularis</name>
    <name type="common">Jute</name>
    <dbReference type="NCBI Taxonomy" id="210143"/>
    <lineage>
        <taxon>Eukaryota</taxon>
        <taxon>Viridiplantae</taxon>
        <taxon>Streptophyta</taxon>
        <taxon>Embryophyta</taxon>
        <taxon>Tracheophyta</taxon>
        <taxon>Spermatophyta</taxon>
        <taxon>Magnoliopsida</taxon>
        <taxon>eudicotyledons</taxon>
        <taxon>Gunneridae</taxon>
        <taxon>Pentapetalae</taxon>
        <taxon>rosids</taxon>
        <taxon>malvids</taxon>
        <taxon>Malvales</taxon>
        <taxon>Malvaceae</taxon>
        <taxon>Grewioideae</taxon>
        <taxon>Apeibeae</taxon>
        <taxon>Corchorus</taxon>
    </lineage>
</organism>
<name>A0A1R3GR16_COCAP</name>
<dbReference type="AlphaFoldDB" id="A0A1R3GR16"/>
<reference evidence="1 2" key="1">
    <citation type="submission" date="2013-09" db="EMBL/GenBank/DDBJ databases">
        <title>Corchorus capsularis genome sequencing.</title>
        <authorList>
            <person name="Alam M."/>
            <person name="Haque M.S."/>
            <person name="Islam M.S."/>
            <person name="Emdad E.M."/>
            <person name="Islam M.M."/>
            <person name="Ahmed B."/>
            <person name="Halim A."/>
            <person name="Hossen Q.M.M."/>
            <person name="Hossain M.Z."/>
            <person name="Ahmed R."/>
            <person name="Khan M.M."/>
            <person name="Islam R."/>
            <person name="Rashid M.M."/>
            <person name="Khan S.A."/>
            <person name="Rahman M.S."/>
            <person name="Alam M."/>
        </authorList>
    </citation>
    <scope>NUCLEOTIDE SEQUENCE [LARGE SCALE GENOMIC DNA]</scope>
    <source>
        <strain evidence="2">cv. CVL-1</strain>
        <tissue evidence="1">Whole seedling</tissue>
    </source>
</reference>
<proteinExistence type="predicted"/>
<comment type="caution">
    <text evidence="1">The sequence shown here is derived from an EMBL/GenBank/DDBJ whole genome shotgun (WGS) entry which is preliminary data.</text>
</comment>
<evidence type="ECO:0000313" key="1">
    <source>
        <dbReference type="EMBL" id="OMO60533.1"/>
    </source>
</evidence>
<protein>
    <submittedName>
        <fullName evidence="1">Uncharacterized protein</fullName>
    </submittedName>
</protein>
<sequence length="34" mass="3930">MRAENSVEDHWNRIDSVKVMVLGFWVMGGPVGRR</sequence>
<dbReference type="Gramene" id="OMO60533">
    <property type="protein sequence ID" value="OMO60533"/>
    <property type="gene ID" value="CCACVL1_24045"/>
</dbReference>